<evidence type="ECO:0000313" key="1">
    <source>
        <dbReference type="EMBL" id="MBC9245812.1"/>
    </source>
</evidence>
<dbReference type="Pfam" id="PF05035">
    <property type="entry name" value="DGOK"/>
    <property type="match status" value="1"/>
</dbReference>
<comment type="caution">
    <text evidence="1">The sequence shown here is derived from an EMBL/GenBank/DDBJ whole genome shotgun (WGS) entry which is preliminary data.</text>
</comment>
<accession>A0A926J536</accession>
<dbReference type="GO" id="GO:0008671">
    <property type="term" value="F:2-dehydro-3-deoxygalactonokinase activity"/>
    <property type="evidence" value="ECO:0007669"/>
    <property type="project" value="InterPro"/>
</dbReference>
<dbReference type="AlphaFoldDB" id="A0A926J536"/>
<dbReference type="GO" id="GO:0034194">
    <property type="term" value="P:D-galactonate catabolic process"/>
    <property type="evidence" value="ECO:0007669"/>
    <property type="project" value="InterPro"/>
</dbReference>
<dbReference type="InterPro" id="IPR007729">
    <property type="entry name" value="DGOK"/>
</dbReference>
<reference evidence="1" key="1">
    <citation type="submission" date="2020-08" db="EMBL/GenBank/DDBJ databases">
        <title>Paracoccus amoyensis sp. nov., isolated from the surface seawater at coast of Xiamen, Fujian.</title>
        <authorList>
            <person name="Lyu L."/>
        </authorList>
    </citation>
    <scope>NUCLEOTIDE SEQUENCE</scope>
    <source>
        <strain evidence="1">11-3</strain>
    </source>
</reference>
<proteinExistence type="predicted"/>
<organism evidence="1 2">
    <name type="scientific">Paracoccus amoyensis</name>
    <dbReference type="NCBI Taxonomy" id="2760093"/>
    <lineage>
        <taxon>Bacteria</taxon>
        <taxon>Pseudomonadati</taxon>
        <taxon>Pseudomonadota</taxon>
        <taxon>Alphaproteobacteria</taxon>
        <taxon>Rhodobacterales</taxon>
        <taxon>Paracoccaceae</taxon>
        <taxon>Paracoccus</taxon>
    </lineage>
</organism>
<dbReference type="InterPro" id="IPR042257">
    <property type="entry name" value="DGOK_C"/>
</dbReference>
<gene>
    <name evidence="1" type="ORF">H4P12_03585</name>
</gene>
<dbReference type="EMBL" id="JACOQL010000001">
    <property type="protein sequence ID" value="MBC9245812.1"/>
    <property type="molecule type" value="Genomic_DNA"/>
</dbReference>
<keyword evidence="2" id="KW-1185">Reference proteome</keyword>
<sequence length="272" mass="28528">MAMSVETKTEWAGAEFDGVRLRVWIDGQMSVRTVSGKAELVLQSILADRQAEARAVLRSGWPDAPLNSVPSAVASTPFDGLLPGLSQNSPADLMRYQTGRIRGFLAGFPEFDGVLCLVGQSTVWAHISAGEVVSFRSFLTAELFSIIQSFDALPVTDTLNSDAFTAALNHAISRPGAIAADLAGIRAQLALGQADRDAVASRLAGLLIGIELAAAKPYWLGQDIVVVGNGPWAGHYLAALTAQGLTAKQADGEAMAHAGLIAAWQAMQGKTG</sequence>
<dbReference type="Proteomes" id="UP000608594">
    <property type="component" value="Unassembled WGS sequence"/>
</dbReference>
<evidence type="ECO:0000313" key="2">
    <source>
        <dbReference type="Proteomes" id="UP000608594"/>
    </source>
</evidence>
<protein>
    <submittedName>
        <fullName evidence="1">2-dehydro-3-deoxygalactonokinase</fullName>
    </submittedName>
</protein>
<dbReference type="Gene3D" id="3.30.420.310">
    <property type="entry name" value="2-keto-3-deoxy-galactonokinase, C-terminal domain"/>
    <property type="match status" value="1"/>
</dbReference>
<name>A0A926J536_9RHOB</name>